<proteinExistence type="predicted"/>
<sequence>MFIGFELKNLKEDSFKGSFKKYLQIGKKDFDEYELEISETIKEFSDTDGSIDGNKMQSAWFPKIDADIFLSHSHADKDLVIAFAGWLKNVFDLKVFVDSCIWGYSKVLQNIIDEKYSRIADGKYHYDKVLYASSHVHMMLNTALMQMIDNCECIIFLNTPNSVKPKEVISKVISPWIYSEIGMTKLIKRKKIDEHRIKKLFEGTKTFSHFEIEYNLDTDHLTQLTITDLNNWRKNYAGASDNALDYLYQLKIT</sequence>
<evidence type="ECO:0008006" key="3">
    <source>
        <dbReference type="Google" id="ProtNLM"/>
    </source>
</evidence>
<protein>
    <recommendedName>
        <fullName evidence="3">Toll/interleukin-1 receptor domain-containing protein</fullName>
    </recommendedName>
</protein>
<dbReference type="Proteomes" id="UP000249177">
    <property type="component" value="Unassembled WGS sequence"/>
</dbReference>
<reference evidence="1 2" key="1">
    <citation type="submission" date="2018-06" db="EMBL/GenBank/DDBJ databases">
        <title>Flavobacterium sp IMCC34762, genome.</title>
        <authorList>
            <person name="Joung Y."/>
            <person name="Cho J."/>
            <person name="Song J."/>
        </authorList>
    </citation>
    <scope>NUCLEOTIDE SEQUENCE [LARGE SCALE GENOMIC DNA]</scope>
    <source>
        <strain evidence="1 2">IMCC34762</strain>
    </source>
</reference>
<keyword evidence="2" id="KW-1185">Reference proteome</keyword>
<evidence type="ECO:0000313" key="2">
    <source>
        <dbReference type="Proteomes" id="UP000249177"/>
    </source>
</evidence>
<gene>
    <name evidence="1" type="ORF">DOS84_13140</name>
</gene>
<organism evidence="1 2">
    <name type="scientific">Flavobacterium aquariorum</name>
    <dbReference type="NCBI Taxonomy" id="2217670"/>
    <lineage>
        <taxon>Bacteria</taxon>
        <taxon>Pseudomonadati</taxon>
        <taxon>Bacteroidota</taxon>
        <taxon>Flavobacteriia</taxon>
        <taxon>Flavobacteriales</taxon>
        <taxon>Flavobacteriaceae</taxon>
        <taxon>Flavobacterium</taxon>
    </lineage>
</organism>
<dbReference type="OrthoDB" id="6971689at2"/>
<name>A0A2W7TQK7_9FLAO</name>
<dbReference type="EMBL" id="QKXH01000008">
    <property type="protein sequence ID" value="PZX92813.1"/>
    <property type="molecule type" value="Genomic_DNA"/>
</dbReference>
<accession>A0A2W7TQK7</accession>
<comment type="caution">
    <text evidence="1">The sequence shown here is derived from an EMBL/GenBank/DDBJ whole genome shotgun (WGS) entry which is preliminary data.</text>
</comment>
<evidence type="ECO:0000313" key="1">
    <source>
        <dbReference type="EMBL" id="PZX92813.1"/>
    </source>
</evidence>
<dbReference type="AlphaFoldDB" id="A0A2W7TQK7"/>
<dbReference type="RefSeq" id="WP_111410578.1">
    <property type="nucleotide sequence ID" value="NZ_QKXH01000008.1"/>
</dbReference>